<keyword evidence="1" id="KW-0560">Oxidoreductase</keyword>
<evidence type="ECO:0000313" key="4">
    <source>
        <dbReference type="EMBL" id="GAA1972462.1"/>
    </source>
</evidence>
<keyword evidence="5" id="KW-1185">Reference proteome</keyword>
<evidence type="ECO:0000259" key="3">
    <source>
        <dbReference type="Pfam" id="PF22725"/>
    </source>
</evidence>
<gene>
    <name evidence="4" type="ORF">GCM10009777_00530</name>
</gene>
<keyword evidence="2" id="KW-0520">NAD</keyword>
<organism evidence="4 5">
    <name type="scientific">Microbacterium pumilum</name>
    <dbReference type="NCBI Taxonomy" id="344165"/>
    <lineage>
        <taxon>Bacteria</taxon>
        <taxon>Bacillati</taxon>
        <taxon>Actinomycetota</taxon>
        <taxon>Actinomycetes</taxon>
        <taxon>Micrococcales</taxon>
        <taxon>Microbacteriaceae</taxon>
        <taxon>Microbacterium</taxon>
    </lineage>
</organism>
<dbReference type="PANTHER" id="PTHR43818">
    <property type="entry name" value="BCDNA.GH03377"/>
    <property type="match status" value="1"/>
</dbReference>
<reference evidence="4 5" key="1">
    <citation type="journal article" date="2019" name="Int. J. Syst. Evol. Microbiol.">
        <title>The Global Catalogue of Microorganisms (GCM) 10K type strain sequencing project: providing services to taxonomists for standard genome sequencing and annotation.</title>
        <authorList>
            <consortium name="The Broad Institute Genomics Platform"/>
            <consortium name="The Broad Institute Genome Sequencing Center for Infectious Disease"/>
            <person name="Wu L."/>
            <person name="Ma J."/>
        </authorList>
    </citation>
    <scope>NUCLEOTIDE SEQUENCE [LARGE SCALE GENOMIC DNA]</scope>
    <source>
        <strain evidence="4 5">JCM 14902</strain>
    </source>
</reference>
<evidence type="ECO:0000256" key="2">
    <source>
        <dbReference type="ARBA" id="ARBA00023027"/>
    </source>
</evidence>
<evidence type="ECO:0000256" key="1">
    <source>
        <dbReference type="ARBA" id="ARBA00023002"/>
    </source>
</evidence>
<dbReference type="PANTHER" id="PTHR43818:SF11">
    <property type="entry name" value="BCDNA.GH03377"/>
    <property type="match status" value="1"/>
</dbReference>
<sequence length="279" mass="30508">MVCEKPLTTDVRDAEQLTREAAQQGVVGTVPFVYRFHPMVREMRARVDRGETGRIALASGSYLQDWLSNSSDTNWRVDPKLGGASRTFADIGSHWFDLLEFILGDRVARLSAQFATQFAAREDRSADTMVVTEDTVTVQFTTAGGVLGSFAASQVARGRKNRLAIELSGDAHSFAFDQENPESLWRGDELGGRTLVRDPKTLAPDAARLCIVPAGHPQGYQECFNAFVADTYAAIRGEHREGLPTFRDGLRSVQLVEAVVGSARTGGDWARGLTQEQAA</sequence>
<accession>A0ABN2RPP9</accession>
<dbReference type="Proteomes" id="UP001500326">
    <property type="component" value="Unassembled WGS sequence"/>
</dbReference>
<dbReference type="Gene3D" id="3.40.50.720">
    <property type="entry name" value="NAD(P)-binding Rossmann-like Domain"/>
    <property type="match status" value="1"/>
</dbReference>
<dbReference type="SUPFAM" id="SSF55347">
    <property type="entry name" value="Glyceraldehyde-3-phosphate dehydrogenase-like, C-terminal domain"/>
    <property type="match status" value="1"/>
</dbReference>
<dbReference type="EMBL" id="BAAAOH010000001">
    <property type="protein sequence ID" value="GAA1972462.1"/>
    <property type="molecule type" value="Genomic_DNA"/>
</dbReference>
<proteinExistence type="predicted"/>
<comment type="caution">
    <text evidence="4">The sequence shown here is derived from an EMBL/GenBank/DDBJ whole genome shotgun (WGS) entry which is preliminary data.</text>
</comment>
<evidence type="ECO:0000313" key="5">
    <source>
        <dbReference type="Proteomes" id="UP001500326"/>
    </source>
</evidence>
<dbReference type="InterPro" id="IPR055170">
    <property type="entry name" value="GFO_IDH_MocA-like_dom"/>
</dbReference>
<protein>
    <recommendedName>
        <fullName evidence="3">GFO/IDH/MocA-like oxidoreductase domain-containing protein</fullName>
    </recommendedName>
</protein>
<dbReference type="Pfam" id="PF22725">
    <property type="entry name" value="GFO_IDH_MocA_C3"/>
    <property type="match status" value="1"/>
</dbReference>
<dbReference type="Gene3D" id="3.30.360.10">
    <property type="entry name" value="Dihydrodipicolinate Reductase, domain 2"/>
    <property type="match status" value="1"/>
</dbReference>
<dbReference type="InterPro" id="IPR050463">
    <property type="entry name" value="Gfo/Idh/MocA_oxidrdct_glycsds"/>
</dbReference>
<feature type="domain" description="GFO/IDH/MocA-like oxidoreductase" evidence="3">
    <location>
        <begin position="40"/>
        <end position="172"/>
    </location>
</feature>
<name>A0ABN2RPP9_9MICO</name>